<name>A0ABP9UMJ8_9BACT</name>
<organism evidence="1 2">
    <name type="scientific">Haloferula sargassicola</name>
    <dbReference type="NCBI Taxonomy" id="490096"/>
    <lineage>
        <taxon>Bacteria</taxon>
        <taxon>Pseudomonadati</taxon>
        <taxon>Verrucomicrobiota</taxon>
        <taxon>Verrucomicrobiia</taxon>
        <taxon>Verrucomicrobiales</taxon>
        <taxon>Verrucomicrobiaceae</taxon>
        <taxon>Haloferula</taxon>
    </lineage>
</organism>
<evidence type="ECO:0000313" key="2">
    <source>
        <dbReference type="Proteomes" id="UP001476282"/>
    </source>
</evidence>
<dbReference type="InterPro" id="IPR043519">
    <property type="entry name" value="NT_sf"/>
</dbReference>
<dbReference type="EMBL" id="BAABRI010000008">
    <property type="protein sequence ID" value="GAA5482544.1"/>
    <property type="molecule type" value="Genomic_DNA"/>
</dbReference>
<evidence type="ECO:0008006" key="3">
    <source>
        <dbReference type="Google" id="ProtNLM"/>
    </source>
</evidence>
<gene>
    <name evidence="1" type="ORF">Hsar01_01767</name>
</gene>
<sequence length="151" mass="16621">MKLSPDLKEFIELLNSHKVEFLIVGAHALAFHGLPRYTRDVDFFIASTPENAAALANVIDAFGFASTRLKAADFLVPDSVIQLGVEPHRIDLLTGLSGIDWSEAWETKQSGTIGGLPVFFLSRENYIKNKLASGRPQDLADVARLRAMDSH</sequence>
<reference evidence="1 2" key="1">
    <citation type="submission" date="2024-02" db="EMBL/GenBank/DDBJ databases">
        <title>Haloferula sargassicola NBRC 104335.</title>
        <authorList>
            <person name="Ichikawa N."/>
            <person name="Katano-Makiyama Y."/>
            <person name="Hidaka K."/>
        </authorList>
    </citation>
    <scope>NUCLEOTIDE SEQUENCE [LARGE SCALE GENOMIC DNA]</scope>
    <source>
        <strain evidence="1 2">NBRC 104335</strain>
    </source>
</reference>
<protein>
    <recommendedName>
        <fullName evidence="3">Nucleotidyltransferase family protein</fullName>
    </recommendedName>
</protein>
<dbReference type="SUPFAM" id="SSF81301">
    <property type="entry name" value="Nucleotidyltransferase"/>
    <property type="match status" value="1"/>
</dbReference>
<dbReference type="InterPro" id="IPR018700">
    <property type="entry name" value="DUF2204"/>
</dbReference>
<comment type="caution">
    <text evidence="1">The sequence shown here is derived from an EMBL/GenBank/DDBJ whole genome shotgun (WGS) entry which is preliminary data.</text>
</comment>
<dbReference type="RefSeq" id="WP_353566683.1">
    <property type="nucleotide sequence ID" value="NZ_BAABRI010000008.1"/>
</dbReference>
<dbReference type="Proteomes" id="UP001476282">
    <property type="component" value="Unassembled WGS sequence"/>
</dbReference>
<evidence type="ECO:0000313" key="1">
    <source>
        <dbReference type="EMBL" id="GAA5482544.1"/>
    </source>
</evidence>
<accession>A0ABP9UMJ8</accession>
<keyword evidence="2" id="KW-1185">Reference proteome</keyword>
<dbReference type="Gene3D" id="3.30.460.40">
    <property type="match status" value="1"/>
</dbReference>
<proteinExistence type="predicted"/>
<dbReference type="Pfam" id="PF09970">
    <property type="entry name" value="DUF2204"/>
    <property type="match status" value="1"/>
</dbReference>